<evidence type="ECO:0000256" key="1">
    <source>
        <dbReference type="SAM" id="Phobius"/>
    </source>
</evidence>
<keyword evidence="1" id="KW-0472">Membrane</keyword>
<evidence type="ECO:0000313" key="3">
    <source>
        <dbReference type="Proteomes" id="UP000449710"/>
    </source>
</evidence>
<reference evidence="2 3" key="1">
    <citation type="submission" date="2019-04" db="EMBL/GenBank/DDBJ databases">
        <title>Isachenkonia alkalipeptolytica gen. nov. sp. nov. a new anaerobic, alkiliphilic organothrophic bacterium capable to reduce synthesized ferrihydrite isolated from a soda lake.</title>
        <authorList>
            <person name="Toshchakov S.V."/>
            <person name="Zavarzina D.G."/>
            <person name="Zhilina T.N."/>
            <person name="Kostrikina N.A."/>
            <person name="Kublanov I.V."/>
        </authorList>
    </citation>
    <scope>NUCLEOTIDE SEQUENCE [LARGE SCALE GENOMIC DNA]</scope>
    <source>
        <strain evidence="2 3">Z-1701</strain>
    </source>
</reference>
<gene>
    <name evidence="2" type="ORF">ISALK_00700</name>
</gene>
<feature type="transmembrane region" description="Helical" evidence="1">
    <location>
        <begin position="29"/>
        <end position="56"/>
    </location>
</feature>
<dbReference type="RefSeq" id="WP_160718316.1">
    <property type="nucleotide sequence ID" value="NZ_SUMG01000001.1"/>
</dbReference>
<dbReference type="EMBL" id="SUMG01000001">
    <property type="protein sequence ID" value="NBG87008.1"/>
    <property type="molecule type" value="Genomic_DNA"/>
</dbReference>
<evidence type="ECO:0000313" key="2">
    <source>
        <dbReference type="EMBL" id="NBG87008.1"/>
    </source>
</evidence>
<protein>
    <submittedName>
        <fullName evidence="2">Uncharacterized protein</fullName>
    </submittedName>
</protein>
<keyword evidence="1" id="KW-0812">Transmembrane</keyword>
<organism evidence="2 3">
    <name type="scientific">Isachenkonia alkalipeptolytica</name>
    <dbReference type="NCBI Taxonomy" id="2565777"/>
    <lineage>
        <taxon>Bacteria</taxon>
        <taxon>Bacillati</taxon>
        <taxon>Bacillota</taxon>
        <taxon>Clostridia</taxon>
        <taxon>Eubacteriales</taxon>
        <taxon>Clostridiaceae</taxon>
        <taxon>Isachenkonia</taxon>
    </lineage>
</organism>
<proteinExistence type="predicted"/>
<name>A0AA43XHJ1_9CLOT</name>
<dbReference type="AlphaFoldDB" id="A0AA43XHJ1"/>
<keyword evidence="3" id="KW-1185">Reference proteome</keyword>
<feature type="transmembrane region" description="Helical" evidence="1">
    <location>
        <begin position="77"/>
        <end position="96"/>
    </location>
</feature>
<dbReference type="Proteomes" id="UP000449710">
    <property type="component" value="Unassembled WGS sequence"/>
</dbReference>
<comment type="caution">
    <text evidence="2">The sequence shown here is derived from an EMBL/GenBank/DDBJ whole genome shotgun (WGS) entry which is preliminary data.</text>
</comment>
<sequence>MDNLAIIITAILAGIATYTISVKLEKGAVFGSAIVVLLSGLFLPHFFEMGTTLAVMATTSSYAGMVAAKNVPNLKEMAAVGFIAGVLFILVEVPFAGVGGKLGTIAAISCLGWIGLKKTLVMVLAKKEKQQESTVSYMK</sequence>
<accession>A0AA43XHJ1</accession>
<keyword evidence="1" id="KW-1133">Transmembrane helix</keyword>